<dbReference type="InterPro" id="IPR036869">
    <property type="entry name" value="J_dom_sf"/>
</dbReference>
<dbReference type="Gene3D" id="1.10.287.110">
    <property type="entry name" value="DnaJ domain"/>
    <property type="match status" value="1"/>
</dbReference>
<keyword evidence="2" id="KW-0732">Signal</keyword>
<keyword evidence="4" id="KW-0472">Membrane</keyword>
<evidence type="ECO:0000256" key="2">
    <source>
        <dbReference type="ARBA" id="ARBA00022729"/>
    </source>
</evidence>
<feature type="domain" description="J" evidence="6">
    <location>
        <begin position="18"/>
        <end position="77"/>
    </location>
</feature>
<evidence type="ECO:0000313" key="8">
    <source>
        <dbReference type="EnsemblMetazoa" id="CapteP50451"/>
    </source>
</evidence>
<keyword evidence="1" id="KW-0812">Transmembrane</keyword>
<dbReference type="InterPro" id="IPR001623">
    <property type="entry name" value="DnaJ_domain"/>
</dbReference>
<reference evidence="7 9" key="2">
    <citation type="journal article" date="2013" name="Nature">
        <title>Insights into bilaterian evolution from three spiralian genomes.</title>
        <authorList>
            <person name="Simakov O."/>
            <person name="Marletaz F."/>
            <person name="Cho S.J."/>
            <person name="Edsinger-Gonzales E."/>
            <person name="Havlak P."/>
            <person name="Hellsten U."/>
            <person name="Kuo D.H."/>
            <person name="Larsson T."/>
            <person name="Lv J."/>
            <person name="Arendt D."/>
            <person name="Savage R."/>
            <person name="Osoegawa K."/>
            <person name="de Jong P."/>
            <person name="Grimwood J."/>
            <person name="Chapman J.A."/>
            <person name="Shapiro H."/>
            <person name="Aerts A."/>
            <person name="Otillar R.P."/>
            <person name="Terry A.Y."/>
            <person name="Boore J.L."/>
            <person name="Grigoriev I.V."/>
            <person name="Lindberg D.R."/>
            <person name="Seaver E.C."/>
            <person name="Weisblat D.A."/>
            <person name="Putnam N.H."/>
            <person name="Rokhsar D.S."/>
        </authorList>
    </citation>
    <scope>NUCLEOTIDE SEQUENCE</scope>
    <source>
        <strain evidence="7 9">I ESC-2004</strain>
    </source>
</reference>
<evidence type="ECO:0000259" key="6">
    <source>
        <dbReference type="PROSITE" id="PS50076"/>
    </source>
</evidence>
<dbReference type="Proteomes" id="UP000014760">
    <property type="component" value="Unassembled WGS sequence"/>
</dbReference>
<evidence type="ECO:0000256" key="3">
    <source>
        <dbReference type="ARBA" id="ARBA00022989"/>
    </source>
</evidence>
<dbReference type="CDD" id="cd06257">
    <property type="entry name" value="DnaJ"/>
    <property type="match status" value="1"/>
</dbReference>
<dbReference type="EMBL" id="AMQN01006065">
    <property type="status" value="NOT_ANNOTATED_CDS"/>
    <property type="molecule type" value="Genomic_DNA"/>
</dbReference>
<dbReference type="OrthoDB" id="10250354at2759"/>
<evidence type="ECO:0000313" key="9">
    <source>
        <dbReference type="Proteomes" id="UP000014760"/>
    </source>
</evidence>
<organism evidence="7">
    <name type="scientific">Capitella teleta</name>
    <name type="common">Polychaete worm</name>
    <dbReference type="NCBI Taxonomy" id="283909"/>
    <lineage>
        <taxon>Eukaryota</taxon>
        <taxon>Metazoa</taxon>
        <taxon>Spiralia</taxon>
        <taxon>Lophotrochozoa</taxon>
        <taxon>Annelida</taxon>
        <taxon>Polychaeta</taxon>
        <taxon>Sedentaria</taxon>
        <taxon>Scolecida</taxon>
        <taxon>Capitellidae</taxon>
        <taxon>Capitella</taxon>
    </lineage>
</organism>
<gene>
    <name evidence="7" type="ORF">CAPTEDRAFT_50451</name>
</gene>
<keyword evidence="9" id="KW-1185">Reference proteome</keyword>
<feature type="non-terminal residue" evidence="7">
    <location>
        <position position="1"/>
    </location>
</feature>
<name>R7UVU6_CAPTE</name>
<dbReference type="SMART" id="SM00271">
    <property type="entry name" value="DnaJ"/>
    <property type="match status" value="1"/>
</dbReference>
<protein>
    <recommendedName>
        <fullName evidence="6">J domain-containing protein</fullName>
    </recommendedName>
</protein>
<dbReference type="STRING" id="283909.R7UVU6"/>
<dbReference type="AlphaFoldDB" id="R7UVU6"/>
<dbReference type="HOGENOM" id="CLU_017633_18_1_1"/>
<dbReference type="OMA" id="AMQEMWD"/>
<evidence type="ECO:0000256" key="1">
    <source>
        <dbReference type="ARBA" id="ARBA00022692"/>
    </source>
</evidence>
<evidence type="ECO:0000313" key="7">
    <source>
        <dbReference type="EMBL" id="ELU10454.1"/>
    </source>
</evidence>
<dbReference type="Pfam" id="PF00226">
    <property type="entry name" value="DnaJ"/>
    <property type="match status" value="1"/>
</dbReference>
<dbReference type="EMBL" id="KB297495">
    <property type="protein sequence ID" value="ELU10454.1"/>
    <property type="molecule type" value="Genomic_DNA"/>
</dbReference>
<keyword evidence="3" id="KW-1133">Transmembrane helix</keyword>
<dbReference type="PROSITE" id="PS50076">
    <property type="entry name" value="DNAJ_2"/>
    <property type="match status" value="1"/>
</dbReference>
<proteinExistence type="predicted"/>
<dbReference type="PANTHER" id="PTHR44653:SF2">
    <property type="entry name" value="DNAJ HOMOLOG SUBFAMILY C MEMBER 1"/>
    <property type="match status" value="1"/>
</dbReference>
<feature type="non-terminal residue" evidence="7">
    <location>
        <position position="77"/>
    </location>
</feature>
<dbReference type="EnsemblMetazoa" id="CapteT50451">
    <property type="protein sequence ID" value="CapteP50451"/>
    <property type="gene ID" value="CapteG50451"/>
</dbReference>
<reference evidence="9" key="1">
    <citation type="submission" date="2012-12" db="EMBL/GenBank/DDBJ databases">
        <authorList>
            <person name="Hellsten U."/>
            <person name="Grimwood J."/>
            <person name="Chapman J.A."/>
            <person name="Shapiro H."/>
            <person name="Aerts A."/>
            <person name="Otillar R.P."/>
            <person name="Terry A.Y."/>
            <person name="Boore J.L."/>
            <person name="Simakov O."/>
            <person name="Marletaz F."/>
            <person name="Cho S.-J."/>
            <person name="Edsinger-Gonzales E."/>
            <person name="Havlak P."/>
            <person name="Kuo D.-H."/>
            <person name="Larsson T."/>
            <person name="Lv J."/>
            <person name="Arendt D."/>
            <person name="Savage R."/>
            <person name="Osoegawa K."/>
            <person name="de Jong P."/>
            <person name="Lindberg D.R."/>
            <person name="Seaver E.C."/>
            <person name="Weisblat D.A."/>
            <person name="Putnam N.H."/>
            <person name="Grigoriev I.V."/>
            <person name="Rokhsar D.S."/>
        </authorList>
    </citation>
    <scope>NUCLEOTIDE SEQUENCE</scope>
    <source>
        <strain evidence="9">I ESC-2004</strain>
    </source>
</reference>
<sequence length="77" mass="9251">WDNDDLELFDLVEEINQNFYEVMDVSQSATSSEIRKAYRRLSLQLHPDKNKEDDAEVKFRNLVSVYEILKDSEKRQR</sequence>
<dbReference type="PRINTS" id="PR00625">
    <property type="entry name" value="JDOMAIN"/>
</dbReference>
<evidence type="ECO:0000256" key="5">
    <source>
        <dbReference type="ARBA" id="ARBA00037847"/>
    </source>
</evidence>
<dbReference type="PANTHER" id="PTHR44653">
    <property type="entry name" value="DNAJ HOMOLOG SUBFAMILY C MEMBER 1"/>
    <property type="match status" value="1"/>
</dbReference>
<dbReference type="InterPro" id="IPR052606">
    <property type="entry name" value="DnaJ_domain_protein"/>
</dbReference>
<comment type="subcellular location">
    <subcellularLocation>
        <location evidence="5">Endomembrane system</location>
        <topology evidence="5">Single-pass membrane protein</topology>
    </subcellularLocation>
</comment>
<dbReference type="SUPFAM" id="SSF46565">
    <property type="entry name" value="Chaperone J-domain"/>
    <property type="match status" value="1"/>
</dbReference>
<reference evidence="8" key="3">
    <citation type="submission" date="2015-06" db="UniProtKB">
        <authorList>
            <consortium name="EnsemblMetazoa"/>
        </authorList>
    </citation>
    <scope>IDENTIFICATION</scope>
</reference>
<dbReference type="GO" id="GO:0012505">
    <property type="term" value="C:endomembrane system"/>
    <property type="evidence" value="ECO:0007669"/>
    <property type="project" value="UniProtKB-SubCell"/>
</dbReference>
<evidence type="ECO:0000256" key="4">
    <source>
        <dbReference type="ARBA" id="ARBA00023136"/>
    </source>
</evidence>
<accession>R7UVU6</accession>